<evidence type="ECO:0000256" key="1">
    <source>
        <dbReference type="SAM" id="MobiDB-lite"/>
    </source>
</evidence>
<reference evidence="2" key="1">
    <citation type="submission" date="2023-06" db="EMBL/GenBank/DDBJ databases">
        <authorList>
            <person name="Noh H."/>
        </authorList>
    </citation>
    <scope>NUCLEOTIDE SEQUENCE</scope>
    <source>
        <strain evidence="2">DUCC20226</strain>
    </source>
</reference>
<feature type="compositionally biased region" description="Basic and acidic residues" evidence="1">
    <location>
        <begin position="167"/>
        <end position="183"/>
    </location>
</feature>
<evidence type="ECO:0000313" key="2">
    <source>
        <dbReference type="EMBL" id="KAK2614209.1"/>
    </source>
</evidence>
<feature type="compositionally biased region" description="Basic and acidic residues" evidence="1">
    <location>
        <begin position="235"/>
        <end position="258"/>
    </location>
</feature>
<feature type="region of interest" description="Disordered" evidence="1">
    <location>
        <begin position="37"/>
        <end position="78"/>
    </location>
</feature>
<dbReference type="EMBL" id="JAUJFL010000001">
    <property type="protein sequence ID" value="KAK2614209.1"/>
    <property type="molecule type" value="Genomic_DNA"/>
</dbReference>
<feature type="region of interest" description="Disordered" evidence="1">
    <location>
        <begin position="92"/>
        <end position="313"/>
    </location>
</feature>
<feature type="compositionally biased region" description="Polar residues" evidence="1">
    <location>
        <begin position="103"/>
        <end position="116"/>
    </location>
</feature>
<comment type="caution">
    <text evidence="2">The sequence shown here is derived from an EMBL/GenBank/DDBJ whole genome shotgun (WGS) entry which is preliminary data.</text>
</comment>
<proteinExistence type="predicted"/>
<keyword evidence="3" id="KW-1185">Reference proteome</keyword>
<dbReference type="AlphaFoldDB" id="A0AAD9WAE4"/>
<name>A0AAD9WAE4_PHOAM</name>
<organism evidence="2 3">
    <name type="scientific">Phomopsis amygdali</name>
    <name type="common">Fusicoccum amygdali</name>
    <dbReference type="NCBI Taxonomy" id="1214568"/>
    <lineage>
        <taxon>Eukaryota</taxon>
        <taxon>Fungi</taxon>
        <taxon>Dikarya</taxon>
        <taxon>Ascomycota</taxon>
        <taxon>Pezizomycotina</taxon>
        <taxon>Sordariomycetes</taxon>
        <taxon>Sordariomycetidae</taxon>
        <taxon>Diaporthales</taxon>
        <taxon>Diaporthaceae</taxon>
        <taxon>Diaporthe</taxon>
    </lineage>
</organism>
<evidence type="ECO:0000313" key="3">
    <source>
        <dbReference type="Proteomes" id="UP001265746"/>
    </source>
</evidence>
<gene>
    <name evidence="2" type="ORF">N8I77_001055</name>
</gene>
<protein>
    <submittedName>
        <fullName evidence="2">Uncharacterized protein</fullName>
    </submittedName>
</protein>
<feature type="compositionally biased region" description="Basic and acidic residues" evidence="1">
    <location>
        <begin position="44"/>
        <end position="59"/>
    </location>
</feature>
<dbReference type="Proteomes" id="UP001265746">
    <property type="component" value="Unassembled WGS sequence"/>
</dbReference>
<feature type="compositionally biased region" description="Polar residues" evidence="1">
    <location>
        <begin position="198"/>
        <end position="207"/>
    </location>
</feature>
<sequence>MGTKSLKRKPSLVNRLRQFGSAAFSPSKTTFITEKRSVYIPIQSEDKHPAARYGDEGPRKPVSNAKSHHPGQGLDLNELDYKLEQYAKRSVETTETEIDSDSCGVQQLNDQASTADASDDGPERDPSSCLEPVASLQPPSQGVESVESCLLHPQPPPEESVPSDYELFMREAEEAERQRKENGDLPSKPAREPPLNPFYSNNWDDQSQPPPKLAEIQEVVDDDGREGDEALPTSGDRESDRHLSSSEASSEKDAEKAPPPKSTISRANTDIGGERHIKFSNTCGARENWERRSSAPNCATRVKSPSRPVRKQKSIKQLIADYIRPPRN</sequence>
<accession>A0AAD9WAE4</accession>